<evidence type="ECO:0000256" key="1">
    <source>
        <dbReference type="SAM" id="MobiDB-lite"/>
    </source>
</evidence>
<name>A0A1H6ZK15_9FIRM</name>
<dbReference type="EMBL" id="FNZK01000009">
    <property type="protein sequence ID" value="SEJ49920.1"/>
    <property type="molecule type" value="Genomic_DNA"/>
</dbReference>
<organism evidence="2 3">
    <name type="scientific">Propionispira arboris</name>
    <dbReference type="NCBI Taxonomy" id="84035"/>
    <lineage>
        <taxon>Bacteria</taxon>
        <taxon>Bacillati</taxon>
        <taxon>Bacillota</taxon>
        <taxon>Negativicutes</taxon>
        <taxon>Selenomonadales</taxon>
        <taxon>Selenomonadaceae</taxon>
        <taxon>Propionispira</taxon>
    </lineage>
</organism>
<reference evidence="2 3" key="1">
    <citation type="submission" date="2016-10" db="EMBL/GenBank/DDBJ databases">
        <authorList>
            <person name="de Groot N.N."/>
        </authorList>
    </citation>
    <scope>NUCLEOTIDE SEQUENCE [LARGE SCALE GENOMIC DNA]</scope>
    <source>
        <strain evidence="2 3">DSM 2179</strain>
    </source>
</reference>
<feature type="compositionally biased region" description="Polar residues" evidence="1">
    <location>
        <begin position="13"/>
        <end position="25"/>
    </location>
</feature>
<gene>
    <name evidence="2" type="ORF">SAMN05660742_1093</name>
</gene>
<dbReference type="STRING" id="84035.SAMN05660742_1093"/>
<evidence type="ECO:0000313" key="3">
    <source>
        <dbReference type="Proteomes" id="UP000199662"/>
    </source>
</evidence>
<evidence type="ECO:0000313" key="2">
    <source>
        <dbReference type="EMBL" id="SEJ49920.1"/>
    </source>
</evidence>
<accession>A0A1H6ZK15</accession>
<protein>
    <submittedName>
        <fullName evidence="2">Filamentous hemagglutinin</fullName>
    </submittedName>
</protein>
<sequence>MSYSDIKNKADYSASSTGVSYSNGGDTKKKDQGLTPNIGVTVSGDANSTTHSAISPGTIIVGGVKVNPDNLSRDTTNSLNTLGKIFDKKTVQEQQELTKVFGEEAFKAIGDLADAQLKKAVANAANNKDKDPVVYQEALHQISLWKAGGENKILLDSVVGGMMSSLGGGSFGSGAVSSGLNQAFQGELSKITDPAAHQWASFIIGSAASKLLGGDALTGGSITSSETKNNDLDHDQQIQFAADLTLAIFGDEKTNEEVKANIKDVIQNWININSQTDPDLKATDEPTMLLIESAADTLGIKFSYNENDSLTNNLNTIQNKIDLEDVMQESFAEFLRPRVEYELSQKGIYLSNTNYAEEYKKEFYTERENQKIGLIGAADDVGSVNGLKKTFDTEGPSGAFSRSANLTSDMDTSIFGNLKSNGIIDAGRSGTNRPLTSDPNSYFKTKAGNIIVYDNEGKLIYDINSERVKIFDININPQGEEFFNPRKLDGVVPSEILELLK</sequence>
<dbReference type="RefSeq" id="WP_091831329.1">
    <property type="nucleotide sequence ID" value="NZ_FNZK01000009.1"/>
</dbReference>
<dbReference type="Proteomes" id="UP000199662">
    <property type="component" value="Unassembled WGS sequence"/>
</dbReference>
<keyword evidence="3" id="KW-1185">Reference proteome</keyword>
<proteinExistence type="predicted"/>
<dbReference type="AlphaFoldDB" id="A0A1H6ZK15"/>
<feature type="region of interest" description="Disordered" evidence="1">
    <location>
        <begin position="13"/>
        <end position="36"/>
    </location>
</feature>